<proteinExistence type="predicted"/>
<accession>A0A484CP25</accession>
<dbReference type="Proteomes" id="UP000295070">
    <property type="component" value="Chromosome 14"/>
</dbReference>
<keyword evidence="2" id="KW-1185">Reference proteome</keyword>
<evidence type="ECO:0000313" key="1">
    <source>
        <dbReference type="EMBL" id="TDH03658.1"/>
    </source>
</evidence>
<feature type="non-terminal residue" evidence="1">
    <location>
        <position position="173"/>
    </location>
</feature>
<protein>
    <recommendedName>
        <fullName evidence="3">DDE-1 domain-containing protein</fullName>
    </recommendedName>
</protein>
<sequence>MVWRPHVVSQGNAERVLLLDVHRGHVSDAFRDSLTSASTGVAFIPPGCCCRLQPLNICLTPVLTHFLQARWTQLVSDGGLDGLGLDQLALTLACWLSEVSSTLNSETHILRRSFASVWSEQPVEDDDDEAASMIAALSAALVQPPDSSKPHQEAEPQLELLVVMEEEEEEEVV</sequence>
<dbReference type="STRING" id="8167.A0A484CP25"/>
<comment type="caution">
    <text evidence="1">The sequence shown here is derived from an EMBL/GenBank/DDBJ whole genome shotgun (WGS) entry which is preliminary data.</text>
</comment>
<dbReference type="AlphaFoldDB" id="A0A484CP25"/>
<organism evidence="1 2">
    <name type="scientific">Perca flavescens</name>
    <name type="common">American yellow perch</name>
    <name type="synonym">Morone flavescens</name>
    <dbReference type="NCBI Taxonomy" id="8167"/>
    <lineage>
        <taxon>Eukaryota</taxon>
        <taxon>Metazoa</taxon>
        <taxon>Chordata</taxon>
        <taxon>Craniata</taxon>
        <taxon>Vertebrata</taxon>
        <taxon>Euteleostomi</taxon>
        <taxon>Actinopterygii</taxon>
        <taxon>Neopterygii</taxon>
        <taxon>Teleostei</taxon>
        <taxon>Neoteleostei</taxon>
        <taxon>Acanthomorphata</taxon>
        <taxon>Eupercaria</taxon>
        <taxon>Perciformes</taxon>
        <taxon>Percoidei</taxon>
        <taxon>Percidae</taxon>
        <taxon>Percinae</taxon>
        <taxon>Perca</taxon>
    </lineage>
</organism>
<reference evidence="1 2" key="1">
    <citation type="submission" date="2019-01" db="EMBL/GenBank/DDBJ databases">
        <title>A chromosome-scale genome assembly of the yellow perch, Perca flavescens.</title>
        <authorList>
            <person name="Feron R."/>
            <person name="Morvezen R."/>
            <person name="Bestin A."/>
            <person name="Haffray P."/>
            <person name="Klopp C."/>
            <person name="Zahm M."/>
            <person name="Cabau C."/>
            <person name="Roques C."/>
            <person name="Donnadieu C."/>
            <person name="Bouchez O."/>
            <person name="Christie M."/>
            <person name="Larson W."/>
            <person name="Guiguen Y."/>
        </authorList>
    </citation>
    <scope>NUCLEOTIDE SEQUENCE [LARGE SCALE GENOMIC DNA]</scope>
    <source>
        <strain evidence="1">YP-PL-M2</strain>
        <tissue evidence="1">Blood</tissue>
    </source>
</reference>
<dbReference type="EMBL" id="SCKG01000014">
    <property type="protein sequence ID" value="TDH03658.1"/>
    <property type="molecule type" value="Genomic_DNA"/>
</dbReference>
<gene>
    <name evidence="1" type="ORF">EPR50_G00144260</name>
</gene>
<evidence type="ECO:0008006" key="3">
    <source>
        <dbReference type="Google" id="ProtNLM"/>
    </source>
</evidence>
<evidence type="ECO:0000313" key="2">
    <source>
        <dbReference type="Proteomes" id="UP000295070"/>
    </source>
</evidence>
<name>A0A484CP25_PERFV</name>